<dbReference type="STRING" id="1676925.ENSPKIP00000000653"/>
<dbReference type="CDD" id="cd09951">
    <property type="entry name" value="HERV-Rb-like_HR1-HR2"/>
    <property type="match status" value="1"/>
</dbReference>
<feature type="signal peptide" evidence="2">
    <location>
        <begin position="1"/>
        <end position="24"/>
    </location>
</feature>
<feature type="transmembrane region" description="Helical" evidence="1">
    <location>
        <begin position="527"/>
        <end position="545"/>
    </location>
</feature>
<proteinExistence type="predicted"/>
<dbReference type="GeneTree" id="ENSGT00530000064449"/>
<reference evidence="3" key="1">
    <citation type="submission" date="2025-08" db="UniProtKB">
        <authorList>
            <consortium name="Ensembl"/>
        </authorList>
    </citation>
    <scope>IDENTIFICATION</scope>
</reference>
<keyword evidence="1" id="KW-0472">Membrane</keyword>
<dbReference type="PANTHER" id="PTHR10424">
    <property type="entry name" value="VIRAL ENVELOPE PROTEIN"/>
    <property type="match status" value="1"/>
</dbReference>
<keyword evidence="4" id="KW-1185">Reference proteome</keyword>
<organism evidence="3 4">
    <name type="scientific">Paramormyrops kingsleyae</name>
    <dbReference type="NCBI Taxonomy" id="1676925"/>
    <lineage>
        <taxon>Eukaryota</taxon>
        <taxon>Metazoa</taxon>
        <taxon>Chordata</taxon>
        <taxon>Craniata</taxon>
        <taxon>Vertebrata</taxon>
        <taxon>Euteleostomi</taxon>
        <taxon>Actinopterygii</taxon>
        <taxon>Neopterygii</taxon>
        <taxon>Teleostei</taxon>
        <taxon>Osteoglossocephala</taxon>
        <taxon>Osteoglossomorpha</taxon>
        <taxon>Osteoglossiformes</taxon>
        <taxon>Mormyridae</taxon>
        <taxon>Paramormyrops</taxon>
    </lineage>
</organism>
<evidence type="ECO:0000256" key="1">
    <source>
        <dbReference type="SAM" id="Phobius"/>
    </source>
</evidence>
<sequence length="653" mass="72302">MLKMLKGLMIMVMIILLSTVQIRAVMCVGYRGEAPLRLQYIRGTTTTFLFDLCDVINWWRAGWTVARPCEGWDRVAKYTGPWEPYRPRSARSWWTNITFSREGYTGKSSLNPLALSIGKYYHPPDEGNDLNNLLGVDQSGKDPWGIVSILFVDPPKTAPQPTRWPTMAQVTTPFQVTNDTIVLQVDYTRLNPLDILELATGYKNGNIWLAWIAQNAREQQMEGCVACASARPQLYMEPAPLHPSDAWGYACMLALTREATPVDCTTLASLFPPIDNRTKAGAFTPRPGKAEYLCFIFAGTGPHVGDIPNEWCHDIIDNGSSDNYIEHWAHFGVYWFCGRDKLLVRMPLSGHVVCAMVRLMVPRVLIRRRREAPNSDPTVDSPTYIDTIGILRGVAAGFENIPIVAGIFHITPNKNIDRINYVHYNILRLSNLTRDTVAGLAEQLGPTSLMAVQNRLALDMLLAEKGGVCVMFGEVCCTYIPNSTAPDGSVTRALKGLRTLSKTMHAHSGINNIWDAWLTSAFGQWKGLMGSLLLSIATFAAILVTCGCCCIPCLRSLSVCLITTVIEKRDGVSVIKRDVPTPAPPTPEDLAPAPDIPAPCFVLFLSSHVYLSPHSSLFTQVRSLKCCNVFFVLLCSACNKPQFLDLCLPDPDS</sequence>
<reference evidence="3" key="2">
    <citation type="submission" date="2025-09" db="UniProtKB">
        <authorList>
            <consortium name="Ensembl"/>
        </authorList>
    </citation>
    <scope>IDENTIFICATION</scope>
</reference>
<dbReference type="SUPFAM" id="SSF58069">
    <property type="entry name" value="Virus ectodomain"/>
    <property type="match status" value="1"/>
</dbReference>
<evidence type="ECO:0000313" key="4">
    <source>
        <dbReference type="Proteomes" id="UP000261540"/>
    </source>
</evidence>
<keyword evidence="1" id="KW-1133">Transmembrane helix</keyword>
<dbReference type="Pfam" id="PF00429">
    <property type="entry name" value="TLV_coat"/>
    <property type="match status" value="1"/>
</dbReference>
<evidence type="ECO:0000256" key="2">
    <source>
        <dbReference type="SAM" id="SignalP"/>
    </source>
</evidence>
<name>A0A3B3Q372_9TELE</name>
<dbReference type="Ensembl" id="ENSPKIT00000024551.1">
    <property type="protein sequence ID" value="ENSPKIP00000000653.1"/>
    <property type="gene ID" value="ENSPKIG00000019228.1"/>
</dbReference>
<accession>A0A3B3Q372</accession>
<protein>
    <submittedName>
        <fullName evidence="3">Uncharacterized protein</fullName>
    </submittedName>
</protein>
<dbReference type="PANTHER" id="PTHR10424:SF80">
    <property type="entry name" value="ENVELOPE GLYCOPROTEIN"/>
    <property type="match status" value="1"/>
</dbReference>
<dbReference type="Proteomes" id="UP000261540">
    <property type="component" value="Unplaced"/>
</dbReference>
<dbReference type="Gene3D" id="1.10.287.210">
    <property type="match status" value="1"/>
</dbReference>
<dbReference type="InterPro" id="IPR018154">
    <property type="entry name" value="TLV/ENV_coat_polyprotein"/>
</dbReference>
<keyword evidence="1" id="KW-0812">Transmembrane</keyword>
<evidence type="ECO:0000313" key="3">
    <source>
        <dbReference type="Ensembl" id="ENSPKIP00000000653.1"/>
    </source>
</evidence>
<dbReference type="AlphaFoldDB" id="A0A3B3Q372"/>
<feature type="chain" id="PRO_5017176211" evidence="2">
    <location>
        <begin position="25"/>
        <end position="653"/>
    </location>
</feature>
<keyword evidence="2" id="KW-0732">Signal</keyword>